<evidence type="ECO:0000313" key="2">
    <source>
        <dbReference type="Proteomes" id="UP001156682"/>
    </source>
</evidence>
<sequence>MDTRQDKQKLVTRISDLESTIVTIHSLATHALSQIEAIANTSLLAMQTPDSYYFPENIAMTLDAIGSIAQSIHGCIDGEAECIGCTSPNNHSVARSAAHRISKK</sequence>
<dbReference type="RefSeq" id="WP_051610538.1">
    <property type="nucleotide sequence ID" value="NZ_BSOR01000022.1"/>
</dbReference>
<evidence type="ECO:0000313" key="1">
    <source>
        <dbReference type="EMBL" id="GLR63936.1"/>
    </source>
</evidence>
<dbReference type="Proteomes" id="UP001156682">
    <property type="component" value="Unassembled WGS sequence"/>
</dbReference>
<gene>
    <name evidence="1" type="ORF">GCM10007878_13740</name>
</gene>
<keyword evidence="2" id="KW-1185">Reference proteome</keyword>
<accession>A0ABQ5ZUS6</accession>
<protein>
    <submittedName>
        <fullName evidence="1">Uncharacterized protein</fullName>
    </submittedName>
</protein>
<comment type="caution">
    <text evidence="1">The sequence shown here is derived from an EMBL/GenBank/DDBJ whole genome shotgun (WGS) entry which is preliminary data.</text>
</comment>
<name>A0ABQ5ZUS6_9GAMM</name>
<organism evidence="1 2">
    <name type="scientific">Marinospirillum insulare</name>
    <dbReference type="NCBI Taxonomy" id="217169"/>
    <lineage>
        <taxon>Bacteria</taxon>
        <taxon>Pseudomonadati</taxon>
        <taxon>Pseudomonadota</taxon>
        <taxon>Gammaproteobacteria</taxon>
        <taxon>Oceanospirillales</taxon>
        <taxon>Oceanospirillaceae</taxon>
        <taxon>Marinospirillum</taxon>
    </lineage>
</organism>
<dbReference type="EMBL" id="BSOR01000022">
    <property type="protein sequence ID" value="GLR63936.1"/>
    <property type="molecule type" value="Genomic_DNA"/>
</dbReference>
<proteinExistence type="predicted"/>
<reference evidence="2" key="1">
    <citation type="journal article" date="2019" name="Int. J. Syst. Evol. Microbiol.">
        <title>The Global Catalogue of Microorganisms (GCM) 10K type strain sequencing project: providing services to taxonomists for standard genome sequencing and annotation.</title>
        <authorList>
            <consortium name="The Broad Institute Genomics Platform"/>
            <consortium name="The Broad Institute Genome Sequencing Center for Infectious Disease"/>
            <person name="Wu L."/>
            <person name="Ma J."/>
        </authorList>
    </citation>
    <scope>NUCLEOTIDE SEQUENCE [LARGE SCALE GENOMIC DNA]</scope>
    <source>
        <strain evidence="2">NBRC 100033</strain>
    </source>
</reference>